<dbReference type="Proteomes" id="UP000199144">
    <property type="component" value="Unassembled WGS sequence"/>
</dbReference>
<dbReference type="SUPFAM" id="SSF53448">
    <property type="entry name" value="Nucleotide-diphospho-sugar transferases"/>
    <property type="match status" value="1"/>
</dbReference>
<dbReference type="RefSeq" id="WP_093092384.1">
    <property type="nucleotide sequence ID" value="NZ_FOTQ01000001.1"/>
</dbReference>
<evidence type="ECO:0000256" key="3">
    <source>
        <dbReference type="ARBA" id="ARBA00022679"/>
    </source>
</evidence>
<dbReference type="OrthoDB" id="153025at2"/>
<evidence type="ECO:0000256" key="2">
    <source>
        <dbReference type="ARBA" id="ARBA00022676"/>
    </source>
</evidence>
<sequence length="417" mass="45551">MNPIPVSVVVVSRGRPDALTRCLTGVAQLDYGAFEVIVVADPQGLSAMATLPFAAQIKAVPFDEANISKSRNLGIAQAAGEVVAFVDDDAVPETGWLFHLVAPFAEEEVAAAGGFVRGRNGISMQWRAQSVDHAGRTLPLAVDSTRPVVLHSVPGRAVKTEGTNMAVRRSILAEMGGFDPAFRYFLDETDLNWRLAKGGFATGIVPLAEVHHGFLANAQRTGARVPRDLSEIGASVAVFLAKHCPAEDHTTAWKAFRAGQRQRLLRHMVRGDAMPGDVGRLMRGLDKGYLEGQTRESGALAPIPRAPDGFRAFRREKAGGVVLAGRAWRRRGLRRQAERLVAQGKVPSLFLFSPTTLYHRVRYDPAGYWEQSGGLFGRSERTQRLFRLTRFSKRLSREIQRVAPQRLLENNGGSAAE</sequence>
<dbReference type="PANTHER" id="PTHR43179:SF12">
    <property type="entry name" value="GALACTOFURANOSYLTRANSFERASE GLFT2"/>
    <property type="match status" value="1"/>
</dbReference>
<dbReference type="InterPro" id="IPR029044">
    <property type="entry name" value="Nucleotide-diphossugar_trans"/>
</dbReference>
<name>A0A1I4KMX5_9RHOB</name>
<dbReference type="GO" id="GO:0016757">
    <property type="term" value="F:glycosyltransferase activity"/>
    <property type="evidence" value="ECO:0007669"/>
    <property type="project" value="UniProtKB-KW"/>
</dbReference>
<evidence type="ECO:0000313" key="5">
    <source>
        <dbReference type="Proteomes" id="UP000199144"/>
    </source>
</evidence>
<dbReference type="PANTHER" id="PTHR43179">
    <property type="entry name" value="RHAMNOSYLTRANSFERASE WBBL"/>
    <property type="match status" value="1"/>
</dbReference>
<keyword evidence="2" id="KW-0328">Glycosyltransferase</keyword>
<keyword evidence="5" id="KW-1185">Reference proteome</keyword>
<reference evidence="4 5" key="1">
    <citation type="submission" date="2016-10" db="EMBL/GenBank/DDBJ databases">
        <authorList>
            <person name="de Groot N.N."/>
        </authorList>
    </citation>
    <scope>NUCLEOTIDE SEQUENCE [LARGE SCALE GENOMIC DNA]</scope>
    <source>
        <strain evidence="4 5">DSM 15283</strain>
    </source>
</reference>
<proteinExistence type="inferred from homology"/>
<comment type="similarity">
    <text evidence="1">Belongs to the glycosyltransferase 2 family.</text>
</comment>
<dbReference type="STRING" id="254406.SAMN04488042_1011555"/>
<protein>
    <submittedName>
        <fullName evidence="4">Glycosyltransferase like family 2</fullName>
    </submittedName>
</protein>
<dbReference type="EMBL" id="FOTQ01000001">
    <property type="protein sequence ID" value="SFL80108.1"/>
    <property type="molecule type" value="Genomic_DNA"/>
</dbReference>
<evidence type="ECO:0000256" key="1">
    <source>
        <dbReference type="ARBA" id="ARBA00006739"/>
    </source>
</evidence>
<dbReference type="Gene3D" id="3.90.550.10">
    <property type="entry name" value="Spore Coat Polysaccharide Biosynthesis Protein SpsA, Chain A"/>
    <property type="match status" value="1"/>
</dbReference>
<dbReference type="AlphaFoldDB" id="A0A1I4KMX5"/>
<evidence type="ECO:0000313" key="4">
    <source>
        <dbReference type="EMBL" id="SFL80108.1"/>
    </source>
</evidence>
<accession>A0A1I4KMX5</accession>
<gene>
    <name evidence="4" type="ORF">SAMN04488042_1011555</name>
</gene>
<dbReference type="Pfam" id="PF13641">
    <property type="entry name" value="Glyco_tranf_2_3"/>
    <property type="match status" value="1"/>
</dbReference>
<organism evidence="4 5">
    <name type="scientific">Shimia aestuarii</name>
    <dbReference type="NCBI Taxonomy" id="254406"/>
    <lineage>
        <taxon>Bacteria</taxon>
        <taxon>Pseudomonadati</taxon>
        <taxon>Pseudomonadota</taxon>
        <taxon>Alphaproteobacteria</taxon>
        <taxon>Rhodobacterales</taxon>
        <taxon>Roseobacteraceae</taxon>
    </lineage>
</organism>
<keyword evidence="3 4" id="KW-0808">Transferase</keyword>